<dbReference type="KEGG" id="tad:TRIADDRAFT_53950"/>
<dbReference type="PANTHER" id="PTHR21027:SF1">
    <property type="entry name" value="TRNA-SPLICING ENDONUCLEASE SUBUNIT SEN54"/>
    <property type="match status" value="1"/>
</dbReference>
<evidence type="ECO:0000313" key="2">
    <source>
        <dbReference type="Proteomes" id="UP000009022"/>
    </source>
</evidence>
<organism evidence="1 2">
    <name type="scientific">Trichoplax adhaerens</name>
    <name type="common">Trichoplax reptans</name>
    <dbReference type="NCBI Taxonomy" id="10228"/>
    <lineage>
        <taxon>Eukaryota</taxon>
        <taxon>Metazoa</taxon>
        <taxon>Placozoa</taxon>
        <taxon>Uniplacotomia</taxon>
        <taxon>Trichoplacea</taxon>
        <taxon>Trichoplacidae</taxon>
        <taxon>Trichoplax</taxon>
    </lineage>
</organism>
<sequence>MHPHFKTPDELLKLGAKRRLDSNRLPVRGKKRMEATGSQREKKLIEKKQDQIEDILTEERLAKLSHLSRGEWNDQTLVAEIHYKKGALELYYKGLPLSLQEAYSIILSKTFPIYKYQVYCHLLRLGFIVKRHLPARFKVNKETKSKLQPDHDVTEDYPIPLVTPMDAETTDKILNKLQVVKSTKMEEVTTKSGSKMEDTIDFDVYLPNANFKKVNFGLPNIAVKVSRYDDPFPDSSCIAKLINLCEAVPLKWALNENGDITFYSFDDMEIPVVS</sequence>
<dbReference type="PANTHER" id="PTHR21027">
    <property type="entry name" value="TRNA-SPLICING ENDONUCLEASE SUBUNIT SEN54"/>
    <property type="match status" value="1"/>
</dbReference>
<dbReference type="Proteomes" id="UP000009022">
    <property type="component" value="Unassembled WGS sequence"/>
</dbReference>
<dbReference type="InterPro" id="IPR024337">
    <property type="entry name" value="tRNA_splic_suSen54"/>
</dbReference>
<name>B3RMG9_TRIAD</name>
<evidence type="ECO:0008006" key="3">
    <source>
        <dbReference type="Google" id="ProtNLM"/>
    </source>
</evidence>
<accession>B3RMG9</accession>
<dbReference type="OrthoDB" id="408683at2759"/>
<gene>
    <name evidence="1" type="ORF">TRIADDRAFT_53950</name>
</gene>
<dbReference type="RefSeq" id="XP_002110196.1">
    <property type="nucleotide sequence ID" value="XM_002110160.1"/>
</dbReference>
<keyword evidence="2" id="KW-1185">Reference proteome</keyword>
<dbReference type="EMBL" id="DS985242">
    <property type="protein sequence ID" value="EDV28362.1"/>
    <property type="molecule type" value="Genomic_DNA"/>
</dbReference>
<dbReference type="PhylomeDB" id="B3RMG9"/>
<dbReference type="CTD" id="6750899"/>
<dbReference type="GO" id="GO:0000214">
    <property type="term" value="C:tRNA-intron endonuclease complex"/>
    <property type="evidence" value="ECO:0000318"/>
    <property type="project" value="GO_Central"/>
</dbReference>
<dbReference type="InParanoid" id="B3RMG9"/>
<protein>
    <recommendedName>
        <fullName evidence="3">tRNA-splicing endonuclease subunit Sen54 N-terminal domain-containing protein</fullName>
    </recommendedName>
</protein>
<proteinExistence type="predicted"/>
<evidence type="ECO:0000313" key="1">
    <source>
        <dbReference type="EMBL" id="EDV28362.1"/>
    </source>
</evidence>
<dbReference type="HOGENOM" id="CLU_1016793_0_0_1"/>
<dbReference type="GeneID" id="6750899"/>
<dbReference type="FunCoup" id="B3RMG9">
    <property type="interactions" value="682"/>
</dbReference>
<reference evidence="1 2" key="1">
    <citation type="journal article" date="2008" name="Nature">
        <title>The Trichoplax genome and the nature of placozoans.</title>
        <authorList>
            <person name="Srivastava M."/>
            <person name="Begovic E."/>
            <person name="Chapman J."/>
            <person name="Putnam N.H."/>
            <person name="Hellsten U."/>
            <person name="Kawashima T."/>
            <person name="Kuo A."/>
            <person name="Mitros T."/>
            <person name="Salamov A."/>
            <person name="Carpenter M.L."/>
            <person name="Signorovitch A.Y."/>
            <person name="Moreno M.A."/>
            <person name="Kamm K."/>
            <person name="Grimwood J."/>
            <person name="Schmutz J."/>
            <person name="Shapiro H."/>
            <person name="Grigoriev I.V."/>
            <person name="Buss L.W."/>
            <person name="Schierwater B."/>
            <person name="Dellaporta S.L."/>
            <person name="Rokhsar D.S."/>
        </authorList>
    </citation>
    <scope>NUCLEOTIDE SEQUENCE [LARGE SCALE GENOMIC DNA]</scope>
    <source>
        <strain evidence="1 2">Grell-BS-1999</strain>
    </source>
</reference>
<dbReference type="STRING" id="10228.B3RMG9"/>
<dbReference type="AlphaFoldDB" id="B3RMG9"/>
<dbReference type="GO" id="GO:0000379">
    <property type="term" value="P:tRNA-type intron splice site recognition and cleavage"/>
    <property type="evidence" value="ECO:0000318"/>
    <property type="project" value="GO_Central"/>
</dbReference>